<feature type="compositionally biased region" description="Low complexity" evidence="1">
    <location>
        <begin position="475"/>
        <end position="491"/>
    </location>
</feature>
<dbReference type="AlphaFoldDB" id="A0A364MT77"/>
<evidence type="ECO:0000313" key="2">
    <source>
        <dbReference type="EMBL" id="RAR02662.1"/>
    </source>
</evidence>
<keyword evidence="3" id="KW-1185">Reference proteome</keyword>
<protein>
    <submittedName>
        <fullName evidence="2">Uncharacterized protein</fullName>
    </submittedName>
</protein>
<dbReference type="Proteomes" id="UP000249619">
    <property type="component" value="Unassembled WGS sequence"/>
</dbReference>
<comment type="caution">
    <text evidence="2">The sequence shown here is derived from an EMBL/GenBank/DDBJ whole genome shotgun (WGS) entry which is preliminary data.</text>
</comment>
<reference evidence="3" key="1">
    <citation type="submission" date="2018-05" db="EMBL/GenBank/DDBJ databases">
        <title>Draft genome sequence of Stemphylium lycopersici strain CIDEFI 213.</title>
        <authorList>
            <person name="Medina R."/>
            <person name="Franco M.E.E."/>
            <person name="Lucentini C.G."/>
            <person name="Saparrat M.C.N."/>
            <person name="Balatti P.A."/>
        </authorList>
    </citation>
    <scope>NUCLEOTIDE SEQUENCE [LARGE SCALE GENOMIC DNA]</scope>
    <source>
        <strain evidence="3">CIDEFI 213</strain>
    </source>
</reference>
<accession>A0A364MT77</accession>
<evidence type="ECO:0000256" key="1">
    <source>
        <dbReference type="SAM" id="MobiDB-lite"/>
    </source>
</evidence>
<proteinExistence type="predicted"/>
<name>A0A364MT77_STELY</name>
<gene>
    <name evidence="2" type="ORF">DDE83_008499</name>
</gene>
<feature type="compositionally biased region" description="Basic and acidic residues" evidence="1">
    <location>
        <begin position="516"/>
        <end position="525"/>
    </location>
</feature>
<feature type="region of interest" description="Disordered" evidence="1">
    <location>
        <begin position="474"/>
        <end position="529"/>
    </location>
</feature>
<evidence type="ECO:0000313" key="3">
    <source>
        <dbReference type="Proteomes" id="UP000249619"/>
    </source>
</evidence>
<dbReference type="OrthoDB" id="3793668at2759"/>
<dbReference type="EMBL" id="QGDH01000207">
    <property type="protein sequence ID" value="RAR02662.1"/>
    <property type="molecule type" value="Genomic_DNA"/>
</dbReference>
<feature type="compositionally biased region" description="Polar residues" evidence="1">
    <location>
        <begin position="495"/>
        <end position="506"/>
    </location>
</feature>
<sequence>MQFGTDHERFLGSGIVTLSQIAQVSETVRFECQQEQKKLEELFKRAKCEPWRNKYRLRADISRSTWENGDTGNLARHGPYDFPVFQFEEEVSITGNVALLEVARSDPALGLKQFCHNIKPGERWWVVDFFNADIMGHPNSGLKSQHEAVRMLFSAETQKAEASNTQHIFKEKPHVLIAAETVMKTAGVADAFRALTRLPEMWKTKSFQYLTDVRKCWCNEDTLRKRVCKALGEEFDNTSFLLNLRIDTAARKEIVERCYQYAFLHAIRTAPSKGSVTKAQLSDLVKRELRHLDVQRGPTRLPMAAACAEPIAIRPSSDVAVLESEPFEVHKGHGISLFKSSEATEHLYYDRIHSTPSLEVPLTQADMVSHIVRIFLLGQTTYDGAQTPYSSRSPASAQWRAFLTRDCLPFHGSSSNSLCISPSTDATSSPLPYLYTKRALGPKKGDLNRYRPQIQASPAGPSPETCSVIISPVGTQRSRATSMSTTSSTKRPLSATATRARQTDFGSSDPAVKRPCLREPADERYSGTTPSAAQLRLLTDPTTLDTRRHGVYKLGDLEASETAQDSICAASPMSSSSYSPGTCIISNMDPVKPPLGNRDPFNDFALDTPNPFRQTDSPPVSSSRGLQAQSMGYSSDLLVEQDTATPVRWLGIPSTENSSGVGVRFTNLKRGTGYEFPATKIMIERFFANQKDLDEYSKFQYQHLGRPCIASDAPQLKTAILSRGARDIFVWSLRLASTDVSMPDN</sequence>
<organism evidence="2 3">
    <name type="scientific">Stemphylium lycopersici</name>
    <name type="common">Tomato gray leaf spot disease fungus</name>
    <name type="synonym">Thyrospora lycopersici</name>
    <dbReference type="NCBI Taxonomy" id="183478"/>
    <lineage>
        <taxon>Eukaryota</taxon>
        <taxon>Fungi</taxon>
        <taxon>Dikarya</taxon>
        <taxon>Ascomycota</taxon>
        <taxon>Pezizomycotina</taxon>
        <taxon>Dothideomycetes</taxon>
        <taxon>Pleosporomycetidae</taxon>
        <taxon>Pleosporales</taxon>
        <taxon>Pleosporineae</taxon>
        <taxon>Pleosporaceae</taxon>
        <taxon>Stemphylium</taxon>
    </lineage>
</organism>